<dbReference type="GO" id="GO:0005874">
    <property type="term" value="C:microtubule"/>
    <property type="evidence" value="ECO:0007669"/>
    <property type="project" value="TreeGrafter"/>
</dbReference>
<dbReference type="EMBL" id="JEMN01001577">
    <property type="protein sequence ID" value="KXH32597.1"/>
    <property type="molecule type" value="Genomic_DNA"/>
</dbReference>
<evidence type="ECO:0000313" key="7">
    <source>
        <dbReference type="EMBL" id="KXH32597.1"/>
    </source>
</evidence>
<dbReference type="InterPro" id="IPR045063">
    <property type="entry name" value="Dynamin_N"/>
</dbReference>
<sequence>MAGKHNHHNGDNPASVWLRDDACMRTIEKLRVLGVADLIPLPQVVVVGDPSSGKSSVLECVTGLAFPRGPELCTRYATQIACRRDASESVQISIIPSQDSNEDRKERLKKFGFSVKKNDLELADVFMKANEAMQLRDINDADASKLPIFAEDILKIEINSPDQYHLTIIDVPGIFRTPTKGLTTNDDIAVVRNIVNRYIKDQRTIILAVIPCNVDASTQEALTLAKEVDPEGLRTIGVLTKPDLATERVTQQIVCELIEGKRHPLRLGYCVVKNRSDDEGASTKTDRNSSEKAFFSTRPWNRIKSTFRIGVSGLGIRLRELLGDLFKKDYKNIEANIRHRLNNTETLLSRLGPSRSRADAQRRYLANIASGFQEVCIRARDGNYSGMGMFQYDVHFRLITCIVNLNEAFNKDLTLCGHTLEFDGQSEEEVGPGPGFRVPMDEQSTRCLGDILKHMDYECPKPVQGLLLNRIEFLFHRSRTAEIGSFPGSLLAQAFKEQTQRWAPLVLKHVSQVIVVIHKFIRITLQRKCEGDSNTFEMLHNHLLLPKLRAAYQRALDHAQFLLEVELSGQPYTMNHYFDSNLQVSQATRLQQAINKAIGPESVRNIDGATASKSSTNASPASGENTLGANNKNETPFDFTSQQEDGSSGAAGWWVPKSMLSKLTTDRSNAKQVREDIHDALRSYYMVARRRFVDVVLQQVIFHFLLDSKTSPLKTFTPDLVMSLDDTMLKMIAGENAAMRDRREALTQNILNLKLALQELEDTK</sequence>
<dbReference type="PROSITE" id="PS51388">
    <property type="entry name" value="GED"/>
    <property type="match status" value="1"/>
</dbReference>
<dbReference type="PANTHER" id="PTHR11566:SF215">
    <property type="entry name" value="DYNAMIN GTPASE"/>
    <property type="match status" value="1"/>
</dbReference>
<name>A0A135SA16_9PEZI</name>
<dbReference type="InterPro" id="IPR022812">
    <property type="entry name" value="Dynamin"/>
</dbReference>
<reference evidence="7 8" key="1">
    <citation type="submission" date="2014-02" db="EMBL/GenBank/DDBJ databases">
        <title>The genome sequence of Colletotrichum nymphaeae SA-01.</title>
        <authorList>
            <person name="Baroncelli R."/>
            <person name="Thon M.R."/>
        </authorList>
    </citation>
    <scope>NUCLEOTIDE SEQUENCE [LARGE SCALE GENOMIC DNA]</scope>
    <source>
        <strain evidence="7 8">SA-01</strain>
    </source>
</reference>
<keyword evidence="2" id="KW-0342">GTP-binding</keyword>
<dbReference type="GO" id="GO:0005525">
    <property type="term" value="F:GTP binding"/>
    <property type="evidence" value="ECO:0007669"/>
    <property type="project" value="InterPro"/>
</dbReference>
<evidence type="ECO:0000259" key="6">
    <source>
        <dbReference type="PROSITE" id="PS51718"/>
    </source>
</evidence>
<dbReference type="Proteomes" id="UP000070054">
    <property type="component" value="Unassembled WGS sequence"/>
</dbReference>
<evidence type="ECO:0000256" key="3">
    <source>
        <dbReference type="SAM" id="Coils"/>
    </source>
</evidence>
<dbReference type="AlphaFoldDB" id="A0A135SA16"/>
<organism evidence="7 8">
    <name type="scientific">Colletotrichum nymphaeae SA-01</name>
    <dbReference type="NCBI Taxonomy" id="1460502"/>
    <lineage>
        <taxon>Eukaryota</taxon>
        <taxon>Fungi</taxon>
        <taxon>Dikarya</taxon>
        <taxon>Ascomycota</taxon>
        <taxon>Pezizomycotina</taxon>
        <taxon>Sordariomycetes</taxon>
        <taxon>Hypocreomycetidae</taxon>
        <taxon>Glomerellales</taxon>
        <taxon>Glomerellaceae</taxon>
        <taxon>Colletotrichum</taxon>
        <taxon>Colletotrichum acutatum species complex</taxon>
    </lineage>
</organism>
<evidence type="ECO:0000313" key="8">
    <source>
        <dbReference type="Proteomes" id="UP000070054"/>
    </source>
</evidence>
<evidence type="ECO:0000256" key="4">
    <source>
        <dbReference type="SAM" id="MobiDB-lite"/>
    </source>
</evidence>
<feature type="compositionally biased region" description="Polar residues" evidence="4">
    <location>
        <begin position="611"/>
        <end position="646"/>
    </location>
</feature>
<keyword evidence="3" id="KW-0175">Coiled coil</keyword>
<dbReference type="CDD" id="cd08771">
    <property type="entry name" value="DLP_1"/>
    <property type="match status" value="1"/>
</dbReference>
<dbReference type="Gene3D" id="3.40.50.300">
    <property type="entry name" value="P-loop containing nucleotide triphosphate hydrolases"/>
    <property type="match status" value="1"/>
</dbReference>
<dbReference type="GO" id="GO:0008017">
    <property type="term" value="F:microtubule binding"/>
    <property type="evidence" value="ECO:0007669"/>
    <property type="project" value="TreeGrafter"/>
</dbReference>
<dbReference type="InterPro" id="IPR030381">
    <property type="entry name" value="G_DYNAMIN_dom"/>
</dbReference>
<feature type="region of interest" description="Disordered" evidence="4">
    <location>
        <begin position="607"/>
        <end position="651"/>
    </location>
</feature>
<dbReference type="PROSITE" id="PS51718">
    <property type="entry name" value="G_DYNAMIN_2"/>
    <property type="match status" value="1"/>
</dbReference>
<dbReference type="GO" id="GO:0016559">
    <property type="term" value="P:peroxisome fission"/>
    <property type="evidence" value="ECO:0007669"/>
    <property type="project" value="TreeGrafter"/>
</dbReference>
<dbReference type="InterPro" id="IPR000375">
    <property type="entry name" value="Dynamin_stalk"/>
</dbReference>
<dbReference type="InterPro" id="IPR003130">
    <property type="entry name" value="GED"/>
</dbReference>
<keyword evidence="1" id="KW-0547">Nucleotide-binding</keyword>
<dbReference type="InterPro" id="IPR027417">
    <property type="entry name" value="P-loop_NTPase"/>
</dbReference>
<dbReference type="GO" id="GO:0003924">
    <property type="term" value="F:GTPase activity"/>
    <property type="evidence" value="ECO:0007669"/>
    <property type="project" value="InterPro"/>
</dbReference>
<dbReference type="Pfam" id="PF00350">
    <property type="entry name" value="Dynamin_N"/>
    <property type="match status" value="1"/>
</dbReference>
<feature type="domain" description="Dynamin-type G" evidence="6">
    <location>
        <begin position="38"/>
        <end position="334"/>
    </location>
</feature>
<feature type="domain" description="GED" evidence="5">
    <location>
        <begin position="674"/>
        <end position="764"/>
    </location>
</feature>
<keyword evidence="8" id="KW-1185">Reference proteome</keyword>
<dbReference type="GO" id="GO:0005739">
    <property type="term" value="C:mitochondrion"/>
    <property type="evidence" value="ECO:0007669"/>
    <property type="project" value="TreeGrafter"/>
</dbReference>
<dbReference type="InterPro" id="IPR020850">
    <property type="entry name" value="GED_dom"/>
</dbReference>
<dbReference type="GO" id="GO:0048312">
    <property type="term" value="P:intracellular distribution of mitochondria"/>
    <property type="evidence" value="ECO:0007669"/>
    <property type="project" value="TreeGrafter"/>
</dbReference>
<dbReference type="Pfam" id="PF01031">
    <property type="entry name" value="Dynamin_M"/>
    <property type="match status" value="1"/>
</dbReference>
<dbReference type="SUPFAM" id="SSF52540">
    <property type="entry name" value="P-loop containing nucleoside triphosphate hydrolases"/>
    <property type="match status" value="1"/>
</dbReference>
<accession>A0A135SA16</accession>
<proteinExistence type="predicted"/>
<evidence type="ECO:0000259" key="5">
    <source>
        <dbReference type="PROSITE" id="PS51388"/>
    </source>
</evidence>
<protein>
    <submittedName>
        <fullName evidence="7">Interferon-induced GTP-binding protein Mx1</fullName>
    </submittedName>
</protein>
<feature type="coiled-coil region" evidence="3">
    <location>
        <begin position="736"/>
        <end position="763"/>
    </location>
</feature>
<evidence type="ECO:0000256" key="1">
    <source>
        <dbReference type="ARBA" id="ARBA00022741"/>
    </source>
</evidence>
<dbReference type="OrthoDB" id="415706at2759"/>
<dbReference type="PRINTS" id="PR00195">
    <property type="entry name" value="DYNAMIN"/>
</dbReference>
<comment type="caution">
    <text evidence="7">The sequence shown here is derived from an EMBL/GenBank/DDBJ whole genome shotgun (WGS) entry which is preliminary data.</text>
</comment>
<dbReference type="GO" id="GO:0016020">
    <property type="term" value="C:membrane"/>
    <property type="evidence" value="ECO:0007669"/>
    <property type="project" value="TreeGrafter"/>
</dbReference>
<dbReference type="InterPro" id="IPR001401">
    <property type="entry name" value="Dynamin_GTPase"/>
</dbReference>
<dbReference type="GO" id="GO:0006897">
    <property type="term" value="P:endocytosis"/>
    <property type="evidence" value="ECO:0007669"/>
    <property type="project" value="TreeGrafter"/>
</dbReference>
<evidence type="ECO:0000256" key="2">
    <source>
        <dbReference type="ARBA" id="ARBA00023134"/>
    </source>
</evidence>
<dbReference type="SMART" id="SM00053">
    <property type="entry name" value="DYNc"/>
    <property type="match status" value="1"/>
</dbReference>
<gene>
    <name evidence="7" type="ORF">CNYM01_11972</name>
</gene>
<dbReference type="PANTHER" id="PTHR11566">
    <property type="entry name" value="DYNAMIN"/>
    <property type="match status" value="1"/>
</dbReference>
<dbReference type="GO" id="GO:0000266">
    <property type="term" value="P:mitochondrial fission"/>
    <property type="evidence" value="ECO:0007669"/>
    <property type="project" value="TreeGrafter"/>
</dbReference>
<dbReference type="Pfam" id="PF02212">
    <property type="entry name" value="GED"/>
    <property type="match status" value="1"/>
</dbReference>